<dbReference type="GO" id="GO:0030991">
    <property type="term" value="C:intraciliary transport particle A"/>
    <property type="evidence" value="ECO:0007669"/>
    <property type="project" value="TreeGrafter"/>
</dbReference>
<name>A0A8S2KGR3_9BILA</name>
<evidence type="ECO:0000256" key="5">
    <source>
        <dbReference type="SAM" id="MobiDB-lite"/>
    </source>
</evidence>
<proteinExistence type="predicted"/>
<reference evidence="7" key="1">
    <citation type="submission" date="2021-02" db="EMBL/GenBank/DDBJ databases">
        <authorList>
            <person name="Nowell W R."/>
        </authorList>
    </citation>
    <scope>NUCLEOTIDE SEQUENCE</scope>
</reference>
<dbReference type="GO" id="GO:0005737">
    <property type="term" value="C:cytoplasm"/>
    <property type="evidence" value="ECO:0007669"/>
    <property type="project" value="UniProtKB-SubCell"/>
</dbReference>
<feature type="compositionally biased region" description="Low complexity" evidence="5">
    <location>
        <begin position="34"/>
        <end position="50"/>
    </location>
</feature>
<evidence type="ECO:0000313" key="7">
    <source>
        <dbReference type="EMBL" id="CAF3849365.1"/>
    </source>
</evidence>
<organism evidence="7 9">
    <name type="scientific">Rotaria magnacalcarata</name>
    <dbReference type="NCBI Taxonomy" id="392030"/>
    <lineage>
        <taxon>Eukaryota</taxon>
        <taxon>Metazoa</taxon>
        <taxon>Spiralia</taxon>
        <taxon>Gnathifera</taxon>
        <taxon>Rotifera</taxon>
        <taxon>Eurotatoria</taxon>
        <taxon>Bdelloidea</taxon>
        <taxon>Philodinida</taxon>
        <taxon>Philodinidae</taxon>
        <taxon>Rotaria</taxon>
    </lineage>
</organism>
<dbReference type="GO" id="GO:1905515">
    <property type="term" value="P:non-motile cilium assembly"/>
    <property type="evidence" value="ECO:0007669"/>
    <property type="project" value="TreeGrafter"/>
</dbReference>
<dbReference type="EMBL" id="CAJOBH010001347">
    <property type="protein sequence ID" value="CAF3849365.1"/>
    <property type="molecule type" value="Genomic_DNA"/>
</dbReference>
<dbReference type="Proteomes" id="UP000681967">
    <property type="component" value="Unassembled WGS sequence"/>
</dbReference>
<dbReference type="GO" id="GO:0035721">
    <property type="term" value="P:intraciliary retrograde transport"/>
    <property type="evidence" value="ECO:0007669"/>
    <property type="project" value="TreeGrafter"/>
</dbReference>
<evidence type="ECO:0000256" key="3">
    <source>
        <dbReference type="ARBA" id="ARBA00022574"/>
    </source>
</evidence>
<dbReference type="InterPro" id="IPR039857">
    <property type="entry name" value="Ift122/121"/>
</dbReference>
<dbReference type="PANTHER" id="PTHR12764:SF5">
    <property type="entry name" value="LD29485P"/>
    <property type="match status" value="1"/>
</dbReference>
<dbReference type="Pfam" id="PF24797">
    <property type="entry name" value="Beta-prop_WDR35_TULP_N"/>
    <property type="match status" value="1"/>
</dbReference>
<comment type="caution">
    <text evidence="7">The sequence shown here is derived from an EMBL/GenBank/DDBJ whole genome shotgun (WGS) entry which is preliminary data.</text>
</comment>
<evidence type="ECO:0000313" key="8">
    <source>
        <dbReference type="EMBL" id="CAF3863360.1"/>
    </source>
</evidence>
<evidence type="ECO:0000259" key="6">
    <source>
        <dbReference type="Pfam" id="PF24797"/>
    </source>
</evidence>
<dbReference type="Proteomes" id="UP000681720">
    <property type="component" value="Unassembled WGS sequence"/>
</dbReference>
<keyword evidence="3" id="KW-0853">WD repeat</keyword>
<dbReference type="AlphaFoldDB" id="A0A8S2KGR3"/>
<feature type="non-terminal residue" evidence="7">
    <location>
        <position position="1"/>
    </location>
</feature>
<comment type="subcellular location">
    <subcellularLocation>
        <location evidence="1">Cytoplasm</location>
    </subcellularLocation>
</comment>
<sequence length="341" mass="38506">MYAYIDLSNIARTDSVIQSLSWMHYLPTQQSSLNVSNDENNTNNVEDNNQPNPPPIVAIQPLINLYDGWLATGNTNHIVSVTYTSIRPDENLSIPERTNFNLRAHRTEVRLVSWNVPYQKLATVDEKGVIFVWVKHDNRWSLELINDRSHSVIDMAWSHDGRMTVICYEDGFVLVGSVTGQRYWSTVVNTAQAKISAVTWMPDASHVILGTTAGNLILMDHHGNTTDGFSLSTQSITQLLYSCNRFYPGAPDNSASKFVNDDYVLACSLENGQVLFLNNYQDQSPISVDTELQNIKMDWSSPGEILAVGGHTILHDSSYINQILFYTRRGEFLYRIQIPQT</sequence>
<accession>A0A8S2KGR3</accession>
<dbReference type="Gene3D" id="2.130.10.10">
    <property type="entry name" value="YVTN repeat-like/Quinoprotein amine dehydrogenase"/>
    <property type="match status" value="1"/>
</dbReference>
<gene>
    <name evidence="7" type="ORF">BYL167_LOCUS5769</name>
    <name evidence="8" type="ORF">GIL414_LOCUS4617</name>
</gene>
<dbReference type="GO" id="GO:0097730">
    <property type="term" value="C:non-motile cilium"/>
    <property type="evidence" value="ECO:0007669"/>
    <property type="project" value="TreeGrafter"/>
</dbReference>
<dbReference type="InterPro" id="IPR036322">
    <property type="entry name" value="WD40_repeat_dom_sf"/>
</dbReference>
<evidence type="ECO:0000313" key="9">
    <source>
        <dbReference type="Proteomes" id="UP000681967"/>
    </source>
</evidence>
<feature type="domain" description="IFT121/TULP4 N-terminal" evidence="6">
    <location>
        <begin position="66"/>
        <end position="340"/>
    </location>
</feature>
<dbReference type="PANTHER" id="PTHR12764">
    <property type="entry name" value="WD REPEAT DOMAIN-RELATED"/>
    <property type="match status" value="1"/>
</dbReference>
<keyword evidence="2" id="KW-0963">Cytoplasm</keyword>
<dbReference type="EMBL" id="CAJOBJ010001134">
    <property type="protein sequence ID" value="CAF3863360.1"/>
    <property type="molecule type" value="Genomic_DNA"/>
</dbReference>
<keyword evidence="4" id="KW-0677">Repeat</keyword>
<dbReference type="InterPro" id="IPR056159">
    <property type="entry name" value="Beta-prop_IFT121_TULP_N"/>
</dbReference>
<protein>
    <recommendedName>
        <fullName evidence="6">IFT121/TULP4 N-terminal domain-containing protein</fullName>
    </recommendedName>
</protein>
<dbReference type="InterPro" id="IPR015943">
    <property type="entry name" value="WD40/YVTN_repeat-like_dom_sf"/>
</dbReference>
<evidence type="ECO:0000256" key="1">
    <source>
        <dbReference type="ARBA" id="ARBA00004496"/>
    </source>
</evidence>
<feature type="region of interest" description="Disordered" evidence="5">
    <location>
        <begin position="33"/>
        <end position="53"/>
    </location>
</feature>
<evidence type="ECO:0000256" key="4">
    <source>
        <dbReference type="ARBA" id="ARBA00022737"/>
    </source>
</evidence>
<evidence type="ECO:0000256" key="2">
    <source>
        <dbReference type="ARBA" id="ARBA00022490"/>
    </source>
</evidence>
<dbReference type="GO" id="GO:0061512">
    <property type="term" value="P:protein localization to cilium"/>
    <property type="evidence" value="ECO:0007669"/>
    <property type="project" value="TreeGrafter"/>
</dbReference>
<dbReference type="SUPFAM" id="SSF50978">
    <property type="entry name" value="WD40 repeat-like"/>
    <property type="match status" value="1"/>
</dbReference>